<dbReference type="PRINTS" id="PR00344">
    <property type="entry name" value="BCTRLSENSOR"/>
</dbReference>
<dbReference type="PROSITE" id="PS50109">
    <property type="entry name" value="HIS_KIN"/>
    <property type="match status" value="1"/>
</dbReference>
<dbReference type="PROSITE" id="PS50110">
    <property type="entry name" value="RESPONSE_REGULATORY"/>
    <property type="match status" value="1"/>
</dbReference>
<dbReference type="SUPFAM" id="SSF55785">
    <property type="entry name" value="PYP-like sensor domain (PAS domain)"/>
    <property type="match status" value="1"/>
</dbReference>
<dbReference type="SUPFAM" id="SSF52172">
    <property type="entry name" value="CheY-like"/>
    <property type="match status" value="1"/>
</dbReference>
<dbReference type="GO" id="GO:0006355">
    <property type="term" value="P:regulation of DNA-templated transcription"/>
    <property type="evidence" value="ECO:0007669"/>
    <property type="project" value="InterPro"/>
</dbReference>
<dbReference type="InterPro" id="IPR013767">
    <property type="entry name" value="PAS_fold"/>
</dbReference>
<comment type="catalytic activity">
    <reaction evidence="1">
        <text>ATP + protein L-histidine = ADP + protein N-phospho-L-histidine.</text>
        <dbReference type="EC" id="2.7.13.3"/>
    </reaction>
</comment>
<feature type="chain" id="PRO_5011770599" description="histidine kinase" evidence="11">
    <location>
        <begin position="24"/>
        <end position="881"/>
    </location>
</feature>
<feature type="modified residue" description="4-aspartylphosphate" evidence="9">
    <location>
        <position position="810"/>
    </location>
</feature>
<dbReference type="InterPro" id="IPR036890">
    <property type="entry name" value="HATPase_C_sf"/>
</dbReference>
<keyword evidence="11" id="KW-0732">Signal</keyword>
<dbReference type="InterPro" id="IPR007487">
    <property type="entry name" value="ABC_transpt-TYRBP-like"/>
</dbReference>
<dbReference type="EC" id="2.7.13.3" evidence="2"/>
<evidence type="ECO:0000256" key="8">
    <source>
        <dbReference type="ARBA" id="ARBA00023012"/>
    </source>
</evidence>
<dbReference type="Pfam" id="PF00072">
    <property type="entry name" value="Response_reg"/>
    <property type="match status" value="1"/>
</dbReference>
<dbReference type="PROSITE" id="PS50113">
    <property type="entry name" value="PAC"/>
    <property type="match status" value="1"/>
</dbReference>
<evidence type="ECO:0000259" key="14">
    <source>
        <dbReference type="PROSITE" id="PS50113"/>
    </source>
</evidence>
<keyword evidence="10" id="KW-1133">Transmembrane helix</keyword>
<keyword evidence="3 9" id="KW-0597">Phosphoprotein</keyword>
<dbReference type="SUPFAM" id="SSF47384">
    <property type="entry name" value="Homodimeric domain of signal transducing histidine kinase"/>
    <property type="match status" value="1"/>
</dbReference>
<dbReference type="PANTHER" id="PTHR43065">
    <property type="entry name" value="SENSOR HISTIDINE KINASE"/>
    <property type="match status" value="1"/>
</dbReference>
<dbReference type="Proteomes" id="UP000199073">
    <property type="component" value="Unassembled WGS sequence"/>
</dbReference>
<dbReference type="NCBIfam" id="TIGR00229">
    <property type="entry name" value="sensory_box"/>
    <property type="match status" value="1"/>
</dbReference>
<protein>
    <recommendedName>
        <fullName evidence="2">histidine kinase</fullName>
        <ecNumber evidence="2">2.7.13.3</ecNumber>
    </recommendedName>
</protein>
<organism evidence="15 16">
    <name type="scientific">Desulforhopalus singaporensis</name>
    <dbReference type="NCBI Taxonomy" id="91360"/>
    <lineage>
        <taxon>Bacteria</taxon>
        <taxon>Pseudomonadati</taxon>
        <taxon>Thermodesulfobacteriota</taxon>
        <taxon>Desulfobulbia</taxon>
        <taxon>Desulfobulbales</taxon>
        <taxon>Desulfocapsaceae</taxon>
        <taxon>Desulforhopalus</taxon>
    </lineage>
</organism>
<dbReference type="Pfam" id="PF00512">
    <property type="entry name" value="HisKA"/>
    <property type="match status" value="1"/>
</dbReference>
<evidence type="ECO:0000256" key="11">
    <source>
        <dbReference type="SAM" id="SignalP"/>
    </source>
</evidence>
<sequence>MLLLLWAILILSTWLVSAPRAMASDNKRNVLYINSYHHGYQWSDSILQGVRNELDQSKYKVDLQIEYMDAKRFNVKHVIEALLHLYREKFKTEKFDVVIASDDDAFNFALQYRPQLFPDTPIVFCGVNELNREALKIGNVTGVIENFDLDGTIAIALRLHPDKNKMVVVGDASTAGYAIKHQIEDVVPAFRDRLHVDYWIQVDLPEVQRRVKNLPQDTFLFFIPYYQVIGNSFYTAEEVMHEIYIHSSVPIYTAWEFLLGSGAVGGSLLSGFEHGKKAAAMALEILGGKKADTIAIKYGPDSVYGFDYNVMQRLNIKEKLLPEGANIINTPNSSYALPRELFWTIIISCFLLLSTVIFLALNIVAKRKVEQKIKNQLTFQETLIDTIPLLVSWKDTQRHYVGANLTFANFFGLKTINEVVGQNTSRVVTDSEYAQWSTSADSAVVSGQGEFRRVRKEIKSADGQVFWLEVNKVPLLDENGLINGILTTAENITREHNLEKQLLQSQKMKAIGTLAGGIAHDFNNILTSIINSTELALSDVDTGSQTEKDLDRVLKAARRGGRVVKQILAFSRPTKEGFRATDLSGVVIEVIQLIEVGLPANITIHSHISPTMPKIYADPTQLHQAVMNLCTNGFHALREKGGGLYIRLEEASLNDEEAAYLNLESGEYILLSVADNGPGIDPEIIDKIFDPFFSSKDKAEGTGLGLSVVLGIVKGHSGAVRVKSELGHGATFEIFLPRIEISETEHRDERGIAGKSEARILFVEDDLDQLESVPRILGAEGYHVEGIAGSSETYRLIDADPNRFDLLITDYDMPKLNGIDLVKLISHKVPTLPVIMISGREEALIEASNLEAVKKILTKPYDKEELIDAIETILQEMRNHG</sequence>
<keyword evidence="10" id="KW-0812">Transmembrane</keyword>
<dbReference type="EMBL" id="FNJI01000010">
    <property type="protein sequence ID" value="SDP07403.1"/>
    <property type="molecule type" value="Genomic_DNA"/>
</dbReference>
<dbReference type="InterPro" id="IPR005467">
    <property type="entry name" value="His_kinase_dom"/>
</dbReference>
<evidence type="ECO:0000259" key="12">
    <source>
        <dbReference type="PROSITE" id="PS50109"/>
    </source>
</evidence>
<proteinExistence type="predicted"/>
<keyword evidence="4" id="KW-0808">Transferase</keyword>
<name>A0A1H0PQP8_9BACT</name>
<dbReference type="InterPro" id="IPR004358">
    <property type="entry name" value="Sig_transdc_His_kin-like_C"/>
</dbReference>
<keyword evidence="7" id="KW-0067">ATP-binding</keyword>
<feature type="domain" description="Histidine kinase" evidence="12">
    <location>
        <begin position="517"/>
        <end position="740"/>
    </location>
</feature>
<evidence type="ECO:0000313" key="16">
    <source>
        <dbReference type="Proteomes" id="UP000199073"/>
    </source>
</evidence>
<feature type="signal peptide" evidence="11">
    <location>
        <begin position="1"/>
        <end position="23"/>
    </location>
</feature>
<evidence type="ECO:0000256" key="4">
    <source>
        <dbReference type="ARBA" id="ARBA00022679"/>
    </source>
</evidence>
<evidence type="ECO:0000256" key="5">
    <source>
        <dbReference type="ARBA" id="ARBA00022741"/>
    </source>
</evidence>
<evidence type="ECO:0000256" key="7">
    <source>
        <dbReference type="ARBA" id="ARBA00022840"/>
    </source>
</evidence>
<evidence type="ECO:0000256" key="1">
    <source>
        <dbReference type="ARBA" id="ARBA00000085"/>
    </source>
</evidence>
<dbReference type="SMART" id="SM00387">
    <property type="entry name" value="HATPase_c"/>
    <property type="match status" value="1"/>
</dbReference>
<evidence type="ECO:0000313" key="15">
    <source>
        <dbReference type="EMBL" id="SDP07403.1"/>
    </source>
</evidence>
<evidence type="ECO:0000256" key="10">
    <source>
        <dbReference type="SAM" id="Phobius"/>
    </source>
</evidence>
<keyword evidence="8" id="KW-0902">Two-component regulatory system</keyword>
<keyword evidence="16" id="KW-1185">Reference proteome</keyword>
<dbReference type="InterPro" id="IPR003594">
    <property type="entry name" value="HATPase_dom"/>
</dbReference>
<feature type="transmembrane region" description="Helical" evidence="10">
    <location>
        <begin position="341"/>
        <end position="365"/>
    </location>
</feature>
<reference evidence="15 16" key="1">
    <citation type="submission" date="2016-10" db="EMBL/GenBank/DDBJ databases">
        <authorList>
            <person name="de Groot N.N."/>
        </authorList>
    </citation>
    <scope>NUCLEOTIDE SEQUENCE [LARGE SCALE GENOMIC DNA]</scope>
    <source>
        <strain evidence="15 16">DSM 12130</strain>
    </source>
</reference>
<keyword evidence="5" id="KW-0547">Nucleotide-binding</keyword>
<dbReference type="Gene3D" id="3.30.450.20">
    <property type="entry name" value="PAS domain"/>
    <property type="match status" value="1"/>
</dbReference>
<dbReference type="Pfam" id="PF00989">
    <property type="entry name" value="PAS"/>
    <property type="match status" value="1"/>
</dbReference>
<dbReference type="SUPFAM" id="SSF55874">
    <property type="entry name" value="ATPase domain of HSP90 chaperone/DNA topoisomerase II/histidine kinase"/>
    <property type="match status" value="1"/>
</dbReference>
<feature type="domain" description="PAC" evidence="14">
    <location>
        <begin position="452"/>
        <end position="504"/>
    </location>
</feature>
<evidence type="ECO:0000256" key="6">
    <source>
        <dbReference type="ARBA" id="ARBA00022777"/>
    </source>
</evidence>
<gene>
    <name evidence="15" type="ORF">SAMN05660330_01725</name>
</gene>
<dbReference type="InterPro" id="IPR000700">
    <property type="entry name" value="PAS-assoc_C"/>
</dbReference>
<dbReference type="InterPro" id="IPR035965">
    <property type="entry name" value="PAS-like_dom_sf"/>
</dbReference>
<dbReference type="InterPro" id="IPR003661">
    <property type="entry name" value="HisK_dim/P_dom"/>
</dbReference>
<dbReference type="Gene3D" id="1.10.287.130">
    <property type="match status" value="1"/>
</dbReference>
<evidence type="ECO:0000256" key="2">
    <source>
        <dbReference type="ARBA" id="ARBA00012438"/>
    </source>
</evidence>
<keyword evidence="10" id="KW-0472">Membrane</keyword>
<dbReference type="InterPro" id="IPR000014">
    <property type="entry name" value="PAS"/>
</dbReference>
<dbReference type="SMART" id="SM00448">
    <property type="entry name" value="REC"/>
    <property type="match status" value="1"/>
</dbReference>
<accession>A0A1H0PQP8</accession>
<dbReference type="CDD" id="cd00082">
    <property type="entry name" value="HisKA"/>
    <property type="match status" value="1"/>
</dbReference>
<dbReference type="InterPro" id="IPR011006">
    <property type="entry name" value="CheY-like_superfamily"/>
</dbReference>
<dbReference type="Gene3D" id="3.40.50.2300">
    <property type="match status" value="3"/>
</dbReference>
<dbReference type="Gene3D" id="3.30.565.10">
    <property type="entry name" value="Histidine kinase-like ATPase, C-terminal domain"/>
    <property type="match status" value="1"/>
</dbReference>
<dbReference type="GO" id="GO:0005524">
    <property type="term" value="F:ATP binding"/>
    <property type="evidence" value="ECO:0007669"/>
    <property type="project" value="UniProtKB-KW"/>
</dbReference>
<feature type="domain" description="Response regulatory" evidence="13">
    <location>
        <begin position="759"/>
        <end position="874"/>
    </location>
</feature>
<keyword evidence="6" id="KW-0418">Kinase</keyword>
<dbReference type="GO" id="GO:0000155">
    <property type="term" value="F:phosphorelay sensor kinase activity"/>
    <property type="evidence" value="ECO:0007669"/>
    <property type="project" value="InterPro"/>
</dbReference>
<evidence type="ECO:0000256" key="9">
    <source>
        <dbReference type="PROSITE-ProRule" id="PRU00169"/>
    </source>
</evidence>
<dbReference type="Pfam" id="PF02518">
    <property type="entry name" value="HATPase_c"/>
    <property type="match status" value="1"/>
</dbReference>
<dbReference type="PANTHER" id="PTHR43065:SF46">
    <property type="entry name" value="C4-DICARBOXYLATE TRANSPORT SENSOR PROTEIN DCTB"/>
    <property type="match status" value="1"/>
</dbReference>
<dbReference type="InterPro" id="IPR001789">
    <property type="entry name" value="Sig_transdc_resp-reg_receiver"/>
</dbReference>
<dbReference type="SMART" id="SM00388">
    <property type="entry name" value="HisKA"/>
    <property type="match status" value="1"/>
</dbReference>
<evidence type="ECO:0000259" key="13">
    <source>
        <dbReference type="PROSITE" id="PS50110"/>
    </source>
</evidence>
<dbReference type="AlphaFoldDB" id="A0A1H0PQP8"/>
<dbReference type="Pfam" id="PF04392">
    <property type="entry name" value="ABC_sub_bind"/>
    <property type="match status" value="1"/>
</dbReference>
<dbReference type="InterPro" id="IPR036097">
    <property type="entry name" value="HisK_dim/P_sf"/>
</dbReference>
<evidence type="ECO:0000256" key="3">
    <source>
        <dbReference type="ARBA" id="ARBA00022553"/>
    </source>
</evidence>
<dbReference type="STRING" id="91360.SAMN05660330_01725"/>